<sequence>MVGLYLSHSGAFGRCLSGRGRSRALHGGVQRNRLNRTFPQFSSGPRIVKSRSPLAEHVTRLGEKSKEVSLYDWRLVTFTATSS</sequence>
<dbReference type="Proteomes" id="UP001345963">
    <property type="component" value="Unassembled WGS sequence"/>
</dbReference>
<evidence type="ECO:0000313" key="1">
    <source>
        <dbReference type="EMBL" id="MED6245838.1"/>
    </source>
</evidence>
<evidence type="ECO:0000313" key="2">
    <source>
        <dbReference type="Proteomes" id="UP001345963"/>
    </source>
</evidence>
<dbReference type="EMBL" id="JAHUTI010041417">
    <property type="protein sequence ID" value="MED6245838.1"/>
    <property type="molecule type" value="Genomic_DNA"/>
</dbReference>
<keyword evidence="2" id="KW-1185">Reference proteome</keyword>
<proteinExistence type="predicted"/>
<comment type="caution">
    <text evidence="1">The sequence shown here is derived from an EMBL/GenBank/DDBJ whole genome shotgun (WGS) entry which is preliminary data.</text>
</comment>
<gene>
    <name evidence="1" type="ORF">ATANTOWER_008925</name>
</gene>
<accession>A0ABU7B631</accession>
<organism evidence="1 2">
    <name type="scientific">Ataeniobius toweri</name>
    <dbReference type="NCBI Taxonomy" id="208326"/>
    <lineage>
        <taxon>Eukaryota</taxon>
        <taxon>Metazoa</taxon>
        <taxon>Chordata</taxon>
        <taxon>Craniata</taxon>
        <taxon>Vertebrata</taxon>
        <taxon>Euteleostomi</taxon>
        <taxon>Actinopterygii</taxon>
        <taxon>Neopterygii</taxon>
        <taxon>Teleostei</taxon>
        <taxon>Neoteleostei</taxon>
        <taxon>Acanthomorphata</taxon>
        <taxon>Ovalentaria</taxon>
        <taxon>Atherinomorphae</taxon>
        <taxon>Cyprinodontiformes</taxon>
        <taxon>Goodeidae</taxon>
        <taxon>Ataeniobius</taxon>
    </lineage>
</organism>
<name>A0ABU7B631_9TELE</name>
<protein>
    <submittedName>
        <fullName evidence="1">Uncharacterized protein</fullName>
    </submittedName>
</protein>
<reference evidence="1 2" key="1">
    <citation type="submission" date="2021-07" db="EMBL/GenBank/DDBJ databases">
        <authorList>
            <person name="Palmer J.M."/>
        </authorList>
    </citation>
    <scope>NUCLEOTIDE SEQUENCE [LARGE SCALE GENOMIC DNA]</scope>
    <source>
        <strain evidence="1 2">AT_MEX2019</strain>
        <tissue evidence="1">Muscle</tissue>
    </source>
</reference>